<dbReference type="PROSITE" id="PS51935">
    <property type="entry name" value="NLPC_P60"/>
    <property type="match status" value="1"/>
</dbReference>
<accession>A0A838L2Y0</accession>
<organism evidence="7 8">
    <name type="scientific">Sphingomonas chungangi</name>
    <dbReference type="NCBI Taxonomy" id="2683589"/>
    <lineage>
        <taxon>Bacteria</taxon>
        <taxon>Pseudomonadati</taxon>
        <taxon>Pseudomonadota</taxon>
        <taxon>Alphaproteobacteria</taxon>
        <taxon>Sphingomonadales</taxon>
        <taxon>Sphingomonadaceae</taxon>
        <taxon>Sphingomonas</taxon>
    </lineage>
</organism>
<name>A0A838L2Y0_9SPHN</name>
<dbReference type="InterPro" id="IPR038765">
    <property type="entry name" value="Papain-like_cys_pep_sf"/>
</dbReference>
<evidence type="ECO:0000256" key="3">
    <source>
        <dbReference type="ARBA" id="ARBA00022801"/>
    </source>
</evidence>
<dbReference type="Pfam" id="PF00877">
    <property type="entry name" value="NLPC_P60"/>
    <property type="match status" value="1"/>
</dbReference>
<dbReference type="InterPro" id="IPR041382">
    <property type="entry name" value="SH3_16"/>
</dbReference>
<dbReference type="GO" id="GO:0008234">
    <property type="term" value="F:cysteine-type peptidase activity"/>
    <property type="evidence" value="ECO:0007669"/>
    <property type="project" value="UniProtKB-KW"/>
</dbReference>
<gene>
    <name evidence="7" type="ORF">HZF05_04200</name>
</gene>
<dbReference type="InterPro" id="IPR000064">
    <property type="entry name" value="NLP_P60_dom"/>
</dbReference>
<dbReference type="Gene3D" id="3.90.1720.10">
    <property type="entry name" value="endopeptidase domain like (from Nostoc punctiforme)"/>
    <property type="match status" value="1"/>
</dbReference>
<reference evidence="7 8" key="1">
    <citation type="submission" date="2020-07" db="EMBL/GenBank/DDBJ databases">
        <authorList>
            <person name="Sun Q."/>
        </authorList>
    </citation>
    <scope>NUCLEOTIDE SEQUENCE [LARGE SCALE GENOMIC DNA]</scope>
    <source>
        <strain evidence="7 8">CGMCC 1.13654</strain>
    </source>
</reference>
<dbReference type="AlphaFoldDB" id="A0A838L2Y0"/>
<dbReference type="EMBL" id="JACEIB010000002">
    <property type="protein sequence ID" value="MBA2933290.1"/>
    <property type="molecule type" value="Genomic_DNA"/>
</dbReference>
<evidence type="ECO:0000256" key="5">
    <source>
        <dbReference type="SAM" id="MobiDB-lite"/>
    </source>
</evidence>
<dbReference type="PANTHER" id="PTHR47359:SF3">
    <property type="entry name" value="NLP_P60 DOMAIN-CONTAINING PROTEIN-RELATED"/>
    <property type="match status" value="1"/>
</dbReference>
<feature type="compositionally biased region" description="Low complexity" evidence="5">
    <location>
        <begin position="11"/>
        <end position="22"/>
    </location>
</feature>
<proteinExistence type="inferred from homology"/>
<protein>
    <submittedName>
        <fullName evidence="7">C40 family peptidase</fullName>
    </submittedName>
</protein>
<evidence type="ECO:0000313" key="7">
    <source>
        <dbReference type="EMBL" id="MBA2933290.1"/>
    </source>
</evidence>
<dbReference type="Pfam" id="PF18348">
    <property type="entry name" value="SH3_16"/>
    <property type="match status" value="1"/>
</dbReference>
<comment type="similarity">
    <text evidence="1">Belongs to the peptidase C40 family.</text>
</comment>
<feature type="compositionally biased region" description="Polar residues" evidence="5">
    <location>
        <begin position="1"/>
        <end position="10"/>
    </location>
</feature>
<feature type="domain" description="NlpC/P60" evidence="6">
    <location>
        <begin position="189"/>
        <end position="310"/>
    </location>
</feature>
<sequence length="310" mass="33001">MKASEASSPARSGVDPRSSPSRPRTPDRFRLAGASANLDPRTHAVRKDVADIALADRVFAPHYAKPLLHGCLGVAVAMRAAPSHAATAVSELLRGEGFAVVDSSGEWAWGYSIHDGYVGYVPVDNIGAYVQPTHIVSTPAALIFASASIKAPVIERLPMGARLAVTASENAFHRVEGGFVHDRHLSPIDRTTTDYVAVAARLTGVPYRWGGRSGDGIDCSGLVQIALAFAGIPSPRDSDQQQALGRAVAEGEPLRRGDLVFLPGHVGMMADETHLLHANAFWMQVVTEPLADVVARQPEEQGITALRRLS</sequence>
<feature type="region of interest" description="Disordered" evidence="5">
    <location>
        <begin position="1"/>
        <end position="28"/>
    </location>
</feature>
<keyword evidence="8" id="KW-1185">Reference proteome</keyword>
<keyword evidence="4" id="KW-0788">Thiol protease</keyword>
<evidence type="ECO:0000256" key="1">
    <source>
        <dbReference type="ARBA" id="ARBA00007074"/>
    </source>
</evidence>
<dbReference type="Proteomes" id="UP000570166">
    <property type="component" value="Unassembled WGS sequence"/>
</dbReference>
<dbReference type="GO" id="GO:0006508">
    <property type="term" value="P:proteolysis"/>
    <property type="evidence" value="ECO:0007669"/>
    <property type="project" value="UniProtKB-KW"/>
</dbReference>
<dbReference type="PANTHER" id="PTHR47359">
    <property type="entry name" value="PEPTIDOGLYCAN DL-ENDOPEPTIDASE CWLO"/>
    <property type="match status" value="1"/>
</dbReference>
<keyword evidence="2" id="KW-0645">Protease</keyword>
<comment type="caution">
    <text evidence="7">The sequence shown here is derived from an EMBL/GenBank/DDBJ whole genome shotgun (WGS) entry which is preliminary data.</text>
</comment>
<dbReference type="SUPFAM" id="SSF54001">
    <property type="entry name" value="Cysteine proteinases"/>
    <property type="match status" value="1"/>
</dbReference>
<evidence type="ECO:0000256" key="2">
    <source>
        <dbReference type="ARBA" id="ARBA00022670"/>
    </source>
</evidence>
<keyword evidence="3" id="KW-0378">Hydrolase</keyword>
<evidence type="ECO:0000256" key="4">
    <source>
        <dbReference type="ARBA" id="ARBA00022807"/>
    </source>
</evidence>
<evidence type="ECO:0000259" key="6">
    <source>
        <dbReference type="PROSITE" id="PS51935"/>
    </source>
</evidence>
<evidence type="ECO:0000313" key="8">
    <source>
        <dbReference type="Proteomes" id="UP000570166"/>
    </source>
</evidence>
<dbReference type="InterPro" id="IPR051794">
    <property type="entry name" value="PG_Endopeptidase_C40"/>
</dbReference>